<dbReference type="PANTHER" id="PTHR30349:SF92">
    <property type="entry name" value="SITE-SPECIFIC RECOMBINASE"/>
    <property type="match status" value="1"/>
</dbReference>
<dbReference type="Gene3D" id="1.10.150.130">
    <property type="match status" value="1"/>
</dbReference>
<dbReference type="RefSeq" id="WP_184173084.1">
    <property type="nucleotide sequence ID" value="NZ_JACHGF010000002.1"/>
</dbReference>
<dbReference type="SUPFAM" id="SSF56349">
    <property type="entry name" value="DNA breaking-rejoining enzymes"/>
    <property type="match status" value="1"/>
</dbReference>
<evidence type="ECO:0000259" key="6">
    <source>
        <dbReference type="PROSITE" id="PS51900"/>
    </source>
</evidence>
<dbReference type="PROSITE" id="PS51900">
    <property type="entry name" value="CB"/>
    <property type="match status" value="1"/>
</dbReference>
<dbReference type="InterPro" id="IPR002104">
    <property type="entry name" value="Integrase_catalytic"/>
</dbReference>
<keyword evidence="3" id="KW-0233">DNA recombination</keyword>
<dbReference type="Pfam" id="PF17293">
    <property type="entry name" value="Arm-DNA-bind_5"/>
    <property type="match status" value="1"/>
</dbReference>
<dbReference type="AlphaFoldDB" id="A0A840TU61"/>
<feature type="domain" description="Core-binding (CB)" evidence="6">
    <location>
        <begin position="113"/>
        <end position="197"/>
    </location>
</feature>
<organism evidence="7 8">
    <name type="scientific">Rhabdobacter roseus</name>
    <dbReference type="NCBI Taxonomy" id="1655419"/>
    <lineage>
        <taxon>Bacteria</taxon>
        <taxon>Pseudomonadati</taxon>
        <taxon>Bacteroidota</taxon>
        <taxon>Cytophagia</taxon>
        <taxon>Cytophagales</taxon>
        <taxon>Cytophagaceae</taxon>
        <taxon>Rhabdobacter</taxon>
    </lineage>
</organism>
<accession>A0A840TU61</accession>
<evidence type="ECO:0000256" key="4">
    <source>
        <dbReference type="PROSITE-ProRule" id="PRU01248"/>
    </source>
</evidence>
<dbReference type="GO" id="GO:0015074">
    <property type="term" value="P:DNA integration"/>
    <property type="evidence" value="ECO:0007669"/>
    <property type="project" value="UniProtKB-KW"/>
</dbReference>
<dbReference type="InterPro" id="IPR050090">
    <property type="entry name" value="Tyrosine_recombinase_XerCD"/>
</dbReference>
<evidence type="ECO:0000256" key="1">
    <source>
        <dbReference type="ARBA" id="ARBA00022908"/>
    </source>
</evidence>
<dbReference type="InterPro" id="IPR025269">
    <property type="entry name" value="SAM-like_dom"/>
</dbReference>
<dbReference type="InterPro" id="IPR011010">
    <property type="entry name" value="DNA_brk_join_enz"/>
</dbReference>
<evidence type="ECO:0000256" key="2">
    <source>
        <dbReference type="ARBA" id="ARBA00023125"/>
    </source>
</evidence>
<keyword evidence="1" id="KW-0229">DNA integration</keyword>
<dbReference type="InterPro" id="IPR013762">
    <property type="entry name" value="Integrase-like_cat_sf"/>
</dbReference>
<keyword evidence="8" id="KW-1185">Reference proteome</keyword>
<dbReference type="InterPro" id="IPR044068">
    <property type="entry name" value="CB"/>
</dbReference>
<evidence type="ECO:0000259" key="5">
    <source>
        <dbReference type="PROSITE" id="PS51898"/>
    </source>
</evidence>
<dbReference type="PANTHER" id="PTHR30349">
    <property type="entry name" value="PHAGE INTEGRASE-RELATED"/>
    <property type="match status" value="1"/>
</dbReference>
<dbReference type="EMBL" id="JACHGF010000002">
    <property type="protein sequence ID" value="MBB5283578.1"/>
    <property type="molecule type" value="Genomic_DNA"/>
</dbReference>
<dbReference type="Pfam" id="PF13102">
    <property type="entry name" value="Phage_int_SAM_5"/>
    <property type="match status" value="1"/>
</dbReference>
<protein>
    <submittedName>
        <fullName evidence="7">Site-specific recombinase XerD</fullName>
    </submittedName>
</protein>
<keyword evidence="2 4" id="KW-0238">DNA-binding</keyword>
<dbReference type="InterPro" id="IPR010998">
    <property type="entry name" value="Integrase_recombinase_N"/>
</dbReference>
<evidence type="ECO:0000313" key="7">
    <source>
        <dbReference type="EMBL" id="MBB5283578.1"/>
    </source>
</evidence>
<name>A0A840TU61_9BACT</name>
<dbReference type="Proteomes" id="UP000557307">
    <property type="component" value="Unassembled WGS sequence"/>
</dbReference>
<dbReference type="GO" id="GO:0003677">
    <property type="term" value="F:DNA binding"/>
    <property type="evidence" value="ECO:0007669"/>
    <property type="project" value="UniProtKB-UniRule"/>
</dbReference>
<dbReference type="PROSITE" id="PS51898">
    <property type="entry name" value="TYR_RECOMBINASE"/>
    <property type="match status" value="1"/>
</dbReference>
<feature type="domain" description="Tyr recombinase" evidence="5">
    <location>
        <begin position="218"/>
        <end position="404"/>
    </location>
</feature>
<dbReference type="GO" id="GO:0006310">
    <property type="term" value="P:DNA recombination"/>
    <property type="evidence" value="ECO:0007669"/>
    <property type="project" value="UniProtKB-KW"/>
</dbReference>
<dbReference type="Gene3D" id="1.10.443.10">
    <property type="entry name" value="Intergrase catalytic core"/>
    <property type="match status" value="1"/>
</dbReference>
<reference evidence="7 8" key="1">
    <citation type="submission" date="2020-08" db="EMBL/GenBank/DDBJ databases">
        <title>Genomic Encyclopedia of Type Strains, Phase IV (KMG-IV): sequencing the most valuable type-strain genomes for metagenomic binning, comparative biology and taxonomic classification.</title>
        <authorList>
            <person name="Goeker M."/>
        </authorList>
    </citation>
    <scope>NUCLEOTIDE SEQUENCE [LARGE SCALE GENOMIC DNA]</scope>
    <source>
        <strain evidence="7 8">DSM 105074</strain>
    </source>
</reference>
<comment type="caution">
    <text evidence="7">The sequence shown here is derived from an EMBL/GenBank/DDBJ whole genome shotgun (WGS) entry which is preliminary data.</text>
</comment>
<dbReference type="InterPro" id="IPR035386">
    <property type="entry name" value="Arm-DNA-bind_5"/>
</dbReference>
<evidence type="ECO:0000313" key="8">
    <source>
        <dbReference type="Proteomes" id="UP000557307"/>
    </source>
</evidence>
<proteinExistence type="predicted"/>
<sequence>MNYLQTYQRMTFRFVLRHNRQKADGKVPILCTIRSAGTVHPITTDVCVYPSDWAQKEQCIRGKDRQAAEDNEKLRRLKDTLIRIKDQYIESRGTHPTPSDIVRIWKGHDELHITLDAVIAEFLKDLRLRKRSKGTLARYERSLGFMREYLKENRRLRQISSAHFKGFFGYLREQKGHSNDYSNKIIGVCKGLFIYARRMEYIEKNPLGFIRLEWEKGLDTTHLTIDELKLISEYDWNNSRLQRVAEAFLFMCYTGLNISDYLNLKTSDIELIRVPLSERGFYEQEMIIQVREKATLEARGKGGMTSRVPLHEEAKRLIEKYGSVENLPRISKQKMNEYLKVIQEKTGIQKHFTNRLARKTFADIHLNVYRMSREAVASMVGHVDTKQINHYCSIREERILAEWKNRPQANVEISTSTQKEPARPEQEIMRGVFRIQRGTGT</sequence>
<evidence type="ECO:0000256" key="3">
    <source>
        <dbReference type="ARBA" id="ARBA00023172"/>
    </source>
</evidence>
<dbReference type="Pfam" id="PF00589">
    <property type="entry name" value="Phage_integrase"/>
    <property type="match status" value="1"/>
</dbReference>
<gene>
    <name evidence="7" type="ORF">HNQ92_001704</name>
</gene>